<gene>
    <name evidence="3" type="primary">bglG1</name>
    <name evidence="3" type="ordered locus">ETAF_1552</name>
</gene>
<dbReference type="PANTHER" id="PTHR30185">
    <property type="entry name" value="CRYPTIC BETA-GLUCOSIDE BGL OPERON ANTITERMINATOR"/>
    <property type="match status" value="1"/>
</dbReference>
<evidence type="ECO:0000259" key="2">
    <source>
        <dbReference type="PROSITE" id="PS51372"/>
    </source>
</evidence>
<name>A0A0H3DQL0_EDWTF</name>
<dbReference type="InterPro" id="IPR011608">
    <property type="entry name" value="PRD"/>
</dbReference>
<dbReference type="HOGENOM" id="CLU_078802_1_0_6"/>
<dbReference type="SUPFAM" id="SSF50151">
    <property type="entry name" value="SacY-like RNA-binding domain"/>
    <property type="match status" value="1"/>
</dbReference>
<evidence type="ECO:0000313" key="3">
    <source>
        <dbReference type="EMBL" id="ADM41660.1"/>
    </source>
</evidence>
<dbReference type="PANTHER" id="PTHR30185:SF15">
    <property type="entry name" value="CRYPTIC BETA-GLUCOSIDE BGL OPERON ANTITERMINATOR"/>
    <property type="match status" value="1"/>
</dbReference>
<organism evidence="3 4">
    <name type="scientific">Edwardsiella tarda (strain FL6-60)</name>
    <dbReference type="NCBI Taxonomy" id="718251"/>
    <lineage>
        <taxon>Bacteria</taxon>
        <taxon>Pseudomonadati</taxon>
        <taxon>Pseudomonadota</taxon>
        <taxon>Gammaproteobacteria</taxon>
        <taxon>Enterobacterales</taxon>
        <taxon>Hafniaceae</taxon>
        <taxon>Edwardsiella</taxon>
    </lineage>
</organism>
<feature type="domain" description="PRD" evidence="2">
    <location>
        <begin position="71"/>
        <end position="175"/>
    </location>
</feature>
<dbReference type="Pfam" id="PF03123">
    <property type="entry name" value="CAT_RBD"/>
    <property type="match status" value="1"/>
</dbReference>
<dbReference type="InterPro" id="IPR036634">
    <property type="entry name" value="PRD_sf"/>
</dbReference>
<protein>
    <submittedName>
        <fullName evidence="3">Transcriptional antiterminator BglG1</fullName>
    </submittedName>
</protein>
<dbReference type="GO" id="GO:0006355">
    <property type="term" value="P:regulation of DNA-templated transcription"/>
    <property type="evidence" value="ECO:0007669"/>
    <property type="project" value="InterPro"/>
</dbReference>
<dbReference type="AlphaFoldDB" id="A0A0H3DQL0"/>
<dbReference type="PROSITE" id="PS51372">
    <property type="entry name" value="PRD_2"/>
    <property type="match status" value="1"/>
</dbReference>
<evidence type="ECO:0000313" key="4">
    <source>
        <dbReference type="Proteomes" id="UP000002230"/>
    </source>
</evidence>
<dbReference type="KEGG" id="etd:ETAF_1552"/>
<dbReference type="Proteomes" id="UP000002230">
    <property type="component" value="Chromosome"/>
</dbReference>
<proteinExistence type="predicted"/>
<dbReference type="Gene3D" id="1.10.1790.10">
    <property type="entry name" value="PRD domain"/>
    <property type="match status" value="1"/>
</dbReference>
<dbReference type="PATRIC" id="fig|718251.5.peg.1605"/>
<evidence type="ECO:0000256" key="1">
    <source>
        <dbReference type="ARBA" id="ARBA00022737"/>
    </source>
</evidence>
<accession>A0A0H3DQL0</accession>
<keyword evidence="4" id="KW-1185">Reference proteome</keyword>
<dbReference type="EMBL" id="CP002154">
    <property type="protein sequence ID" value="ADM41660.1"/>
    <property type="molecule type" value="Genomic_DNA"/>
</dbReference>
<dbReference type="InterPro" id="IPR050661">
    <property type="entry name" value="BglG_antiterminators"/>
</dbReference>
<dbReference type="SUPFAM" id="SSF63520">
    <property type="entry name" value="PTS-regulatory domain, PRD"/>
    <property type="match status" value="1"/>
</dbReference>
<dbReference type="Gene3D" id="2.30.24.10">
    <property type="entry name" value="CAT RNA-binding domain"/>
    <property type="match status" value="1"/>
</dbReference>
<sequence length="178" mass="19921">MMMRIAKILNNNVVLVLVLALDSRQRELVMMGRGLAFHQCVGDILDEGRIEKIFALQCNRLSCRPHNMILHLPLDAIATCERIILSVYTGQGKLQAGLASALAEYCYCAIERHRRGAVIHNALLREIIGRYPREFALGLQVKSLITQYFSLALSHDEVGFIALHFVMARLNSHGATGH</sequence>
<dbReference type="Pfam" id="PF00874">
    <property type="entry name" value="PRD"/>
    <property type="match status" value="1"/>
</dbReference>
<dbReference type="InterPro" id="IPR036650">
    <property type="entry name" value="CAT_RNA-bd_dom_sf"/>
</dbReference>
<dbReference type="InterPro" id="IPR004341">
    <property type="entry name" value="CAT_RNA-bd_dom"/>
</dbReference>
<reference evidence="3 4" key="2">
    <citation type="journal article" date="2011" name="BMC Immunol.">
        <title>Comparison of static immersion and intravenous injection systems for exposure of zebrafish embryos to the natural pathogen Edwardsiella tarda.</title>
        <authorList>
            <person name="van Soest J.J."/>
            <person name="Stockhammer O.W."/>
            <person name="Ordas A."/>
            <person name="Bloemberg G.V."/>
            <person name="Spaink H.P."/>
            <person name="Meijer A.H."/>
        </authorList>
    </citation>
    <scope>NUCLEOTIDE SEQUENCE [LARGE SCALE GENOMIC DNA]</scope>
    <source>
        <strain evidence="3 4">FL6-60</strain>
    </source>
</reference>
<dbReference type="GO" id="GO:0003723">
    <property type="term" value="F:RNA binding"/>
    <property type="evidence" value="ECO:0007669"/>
    <property type="project" value="InterPro"/>
</dbReference>
<dbReference type="SMART" id="SM01061">
    <property type="entry name" value="CAT_RBD"/>
    <property type="match status" value="1"/>
</dbReference>
<reference evidence="4" key="1">
    <citation type="submission" date="2010-08" db="EMBL/GenBank/DDBJ databases">
        <title>Genome comparisons of Edwardsiella bacteria analysed using deep sequencing technology.</title>
        <authorList>
            <person name="van Soest J.J."/>
            <person name="Henkel C.V."/>
            <person name="Jansen H.J."/>
            <person name="van den Hondel C.A.M.J.J."/>
            <person name="Bloemberg G.V."/>
            <person name="Meijer A.H."/>
            <person name="Spaink H.P."/>
        </authorList>
    </citation>
    <scope>NUCLEOTIDE SEQUENCE [LARGE SCALE GENOMIC DNA]</scope>
    <source>
        <strain evidence="4">FL6-60</strain>
    </source>
</reference>
<keyword evidence="1" id="KW-0677">Repeat</keyword>